<evidence type="ECO:0000256" key="3">
    <source>
        <dbReference type="SAM" id="SignalP"/>
    </source>
</evidence>
<protein>
    <recommendedName>
        <fullName evidence="4">Wall-associated receptor kinase galacturonan-binding domain-containing protein</fullName>
    </recommendedName>
</protein>
<dbReference type="PANTHER" id="PTHR33491">
    <property type="entry name" value="OSJNBA0016N04.9 PROTEIN"/>
    <property type="match status" value="1"/>
</dbReference>
<dbReference type="EMBL" id="JAJJMA010192251">
    <property type="protein sequence ID" value="MCL7038590.1"/>
    <property type="molecule type" value="Genomic_DNA"/>
</dbReference>
<dbReference type="InterPro" id="IPR025287">
    <property type="entry name" value="WAK_GUB"/>
</dbReference>
<comment type="subcellular location">
    <subcellularLocation>
        <location evidence="1">Membrane</location>
        <topology evidence="1">Single-pass membrane protein</topology>
    </subcellularLocation>
</comment>
<comment type="caution">
    <text evidence="5">The sequence shown here is derived from an EMBL/GenBank/DDBJ whole genome shotgun (WGS) entry which is preliminary data.</text>
</comment>
<keyword evidence="2 3" id="KW-0732">Signal</keyword>
<feature type="chain" id="PRO_5041326476" description="Wall-associated receptor kinase galacturonan-binding domain-containing protein" evidence="3">
    <location>
        <begin position="24"/>
        <end position="168"/>
    </location>
</feature>
<keyword evidence="6" id="KW-1185">Reference proteome</keyword>
<name>A0AA41SNZ8_PAPNU</name>
<reference evidence="5" key="1">
    <citation type="submission" date="2022-03" db="EMBL/GenBank/DDBJ databases">
        <title>A functionally conserved STORR gene fusion in Papaver species that diverged 16.8 million years ago.</title>
        <authorList>
            <person name="Catania T."/>
        </authorList>
    </citation>
    <scope>NUCLEOTIDE SEQUENCE</scope>
    <source>
        <strain evidence="5">S-191538</strain>
    </source>
</reference>
<accession>A0AA41SNZ8</accession>
<dbReference type="GO" id="GO:0016020">
    <property type="term" value="C:membrane"/>
    <property type="evidence" value="ECO:0007669"/>
    <property type="project" value="UniProtKB-SubCell"/>
</dbReference>
<evidence type="ECO:0000256" key="2">
    <source>
        <dbReference type="ARBA" id="ARBA00022729"/>
    </source>
</evidence>
<dbReference type="AlphaFoldDB" id="A0AA41SNZ8"/>
<gene>
    <name evidence="5" type="ORF">MKW94_001309</name>
</gene>
<feature type="domain" description="Wall-associated receptor kinase galacturonan-binding" evidence="4">
    <location>
        <begin position="35"/>
        <end position="97"/>
    </location>
</feature>
<feature type="non-terminal residue" evidence="5">
    <location>
        <position position="168"/>
    </location>
</feature>
<evidence type="ECO:0000256" key="1">
    <source>
        <dbReference type="ARBA" id="ARBA00004167"/>
    </source>
</evidence>
<organism evidence="5 6">
    <name type="scientific">Papaver nudicaule</name>
    <name type="common">Iceland poppy</name>
    <dbReference type="NCBI Taxonomy" id="74823"/>
    <lineage>
        <taxon>Eukaryota</taxon>
        <taxon>Viridiplantae</taxon>
        <taxon>Streptophyta</taxon>
        <taxon>Embryophyta</taxon>
        <taxon>Tracheophyta</taxon>
        <taxon>Spermatophyta</taxon>
        <taxon>Magnoliopsida</taxon>
        <taxon>Ranunculales</taxon>
        <taxon>Papaveraceae</taxon>
        <taxon>Papaveroideae</taxon>
        <taxon>Papaver</taxon>
    </lineage>
</organism>
<evidence type="ECO:0000313" key="5">
    <source>
        <dbReference type="EMBL" id="MCL7038590.1"/>
    </source>
</evidence>
<proteinExistence type="predicted"/>
<feature type="signal peptide" evidence="3">
    <location>
        <begin position="1"/>
        <end position="23"/>
    </location>
</feature>
<sequence>MHQQLVLQILFSWFLLLVTSASAESSTFFQAKPGCQSICGNVTVPYPFGIGDGCFIDPAAVGRKAGYRMWCNTSYDPPRLFSGEIEILSISESELRVSNSITNKCYDESGRRVPGTVWSLDLDNSVHTISYTKNRFFGIGCEIVATMIGFSGDNRTATSTDTCASKCT</sequence>
<evidence type="ECO:0000313" key="6">
    <source>
        <dbReference type="Proteomes" id="UP001177140"/>
    </source>
</evidence>
<evidence type="ECO:0000259" key="4">
    <source>
        <dbReference type="Pfam" id="PF13947"/>
    </source>
</evidence>
<dbReference type="Pfam" id="PF13947">
    <property type="entry name" value="GUB_WAK_bind"/>
    <property type="match status" value="1"/>
</dbReference>
<dbReference type="GO" id="GO:0030247">
    <property type="term" value="F:polysaccharide binding"/>
    <property type="evidence" value="ECO:0007669"/>
    <property type="project" value="InterPro"/>
</dbReference>
<dbReference type="Proteomes" id="UP001177140">
    <property type="component" value="Unassembled WGS sequence"/>
</dbReference>